<reference evidence="1 2" key="1">
    <citation type="submission" date="2019-06" db="EMBL/GenBank/DDBJ databases">
        <authorList>
            <person name="Rodrigo-Torres L."/>
            <person name="Arahal R. D."/>
            <person name="Lucena T."/>
        </authorList>
    </citation>
    <scope>NUCLEOTIDE SEQUENCE [LARGE SCALE GENOMIC DNA]</scope>
    <source>
        <strain evidence="1 2">INIA P508</strain>
    </source>
</reference>
<organism evidence="1 2">
    <name type="scientific">Limosilactobacillus mucosae</name>
    <name type="common">Lactobacillus mucosae</name>
    <dbReference type="NCBI Taxonomy" id="97478"/>
    <lineage>
        <taxon>Bacteria</taxon>
        <taxon>Bacillati</taxon>
        <taxon>Bacillota</taxon>
        <taxon>Bacilli</taxon>
        <taxon>Lactobacillales</taxon>
        <taxon>Lactobacillaceae</taxon>
        <taxon>Limosilactobacillus</taxon>
    </lineage>
</organism>
<protein>
    <recommendedName>
        <fullName evidence="3">HEPN domain-containing protein</fullName>
    </recommendedName>
</protein>
<dbReference type="AlphaFoldDB" id="A0A508YLI3"/>
<gene>
    <name evidence="1" type="ORF">LMUP508_00834</name>
</gene>
<dbReference type="EMBL" id="CABFNH010000009">
    <property type="protein sequence ID" value="VTZ89637.1"/>
    <property type="molecule type" value="Genomic_DNA"/>
</dbReference>
<accession>A0A508YLI3</accession>
<evidence type="ECO:0000313" key="2">
    <source>
        <dbReference type="Proteomes" id="UP000365705"/>
    </source>
</evidence>
<evidence type="ECO:0008006" key="3">
    <source>
        <dbReference type="Google" id="ProtNLM"/>
    </source>
</evidence>
<sequence>MEQNSGILVSLTKDDKLYLLFEDLADCYFKCGYILWQYIIDQNGDPRISDLWPIPTIFLMRQAIELELKAKICKKREEKGGSKKKLSQKLNKHDLVTLWKYYLAQVGIEEKSTWLFNYLKSINSVDANSTIFRYLYEGELWKNRKENTLYLDNFHFAEGMIKVYEILKSGVALEEKPAISDSFFMKGDWQEALCYLSYPTKTSKFLIEGEYEKSITGYQEVSDFIYKCNNFDKKEYPLMFLLRNTLELQLKYFIYRFCGQDSTNNRESHTHNLEKLWLLIKDETIEKFSDLRSSIDDVTKFVKRFNELDNNGERFRYPVDKSLSYKINKEYNLSGVINDARNTVEFFEYLDFRYDKFLEKE</sequence>
<evidence type="ECO:0000313" key="1">
    <source>
        <dbReference type="EMBL" id="VTZ89637.1"/>
    </source>
</evidence>
<name>A0A508YLI3_LIMMU</name>
<dbReference type="Proteomes" id="UP000365705">
    <property type="component" value="Unassembled WGS sequence"/>
</dbReference>
<proteinExistence type="predicted"/>